<accession>A0A835GQV6</accession>
<keyword evidence="2" id="KW-1185">Reference proteome</keyword>
<evidence type="ECO:0000313" key="2">
    <source>
        <dbReference type="Proteomes" id="UP000648187"/>
    </source>
</evidence>
<evidence type="ECO:0000313" key="1">
    <source>
        <dbReference type="EMBL" id="KAF9424181.1"/>
    </source>
</evidence>
<name>A0A835GQV6_SPOEX</name>
<protein>
    <submittedName>
        <fullName evidence="1">Uncharacterized protein</fullName>
    </submittedName>
</protein>
<proteinExistence type="predicted"/>
<organism evidence="1 2">
    <name type="scientific">Spodoptera exigua</name>
    <name type="common">Beet armyworm</name>
    <name type="synonym">Noctua fulgens</name>
    <dbReference type="NCBI Taxonomy" id="7107"/>
    <lineage>
        <taxon>Eukaryota</taxon>
        <taxon>Metazoa</taxon>
        <taxon>Ecdysozoa</taxon>
        <taxon>Arthropoda</taxon>
        <taxon>Hexapoda</taxon>
        <taxon>Insecta</taxon>
        <taxon>Pterygota</taxon>
        <taxon>Neoptera</taxon>
        <taxon>Endopterygota</taxon>
        <taxon>Lepidoptera</taxon>
        <taxon>Glossata</taxon>
        <taxon>Ditrysia</taxon>
        <taxon>Noctuoidea</taxon>
        <taxon>Noctuidae</taxon>
        <taxon>Amphipyrinae</taxon>
        <taxon>Spodoptera</taxon>
    </lineage>
</organism>
<gene>
    <name evidence="1" type="ORF">HW555_000574</name>
</gene>
<sequence length="91" mass="9792">MTPNSSPTKSPGAPVWFTVGATNPTTRSFFADGMLITTSVVYGVGGLHLLIPHAREGPPPQLLQQDDDGRDQLGARRLQPVQGFRTPVHVM</sequence>
<dbReference type="AlphaFoldDB" id="A0A835GQV6"/>
<dbReference type="Proteomes" id="UP000648187">
    <property type="component" value="Unassembled WGS sequence"/>
</dbReference>
<comment type="caution">
    <text evidence="1">The sequence shown here is derived from an EMBL/GenBank/DDBJ whole genome shotgun (WGS) entry which is preliminary data.</text>
</comment>
<reference evidence="1" key="1">
    <citation type="submission" date="2020-08" db="EMBL/GenBank/DDBJ databases">
        <title>Spodoptera exigua strain:BAW_Kor-Di-RS1 Genome sequencing and assembly.</title>
        <authorList>
            <person name="Kim J."/>
            <person name="Nam H.Y."/>
            <person name="Kwon M."/>
            <person name="Choi J.H."/>
            <person name="Cho S.R."/>
            <person name="Kim G.-H."/>
        </authorList>
    </citation>
    <scope>NUCLEOTIDE SEQUENCE</scope>
    <source>
        <strain evidence="1">BAW_Kor-Di-RS1</strain>
        <tissue evidence="1">Whole-body</tissue>
    </source>
</reference>
<dbReference type="EMBL" id="JACKWZ010000004">
    <property type="protein sequence ID" value="KAF9424181.1"/>
    <property type="molecule type" value="Genomic_DNA"/>
</dbReference>